<name>A0A8X6VK39_TRICX</name>
<gene>
    <name evidence="1" type="ORF">TNCV_2628581</name>
</gene>
<reference evidence="1" key="1">
    <citation type="submission" date="2020-08" db="EMBL/GenBank/DDBJ databases">
        <title>Multicomponent nature underlies the extraordinary mechanical properties of spider dragline silk.</title>
        <authorList>
            <person name="Kono N."/>
            <person name="Nakamura H."/>
            <person name="Mori M."/>
            <person name="Yoshida Y."/>
            <person name="Ohtoshi R."/>
            <person name="Malay A.D."/>
            <person name="Moran D.A.P."/>
            <person name="Tomita M."/>
            <person name="Numata K."/>
            <person name="Arakawa K."/>
        </authorList>
    </citation>
    <scope>NUCLEOTIDE SEQUENCE</scope>
</reference>
<accession>A0A8X6VK39</accession>
<sequence length="185" mass="21371">MLASDVQITPREHISAHLGGSMCWREINNPLHCEMKLVLFPQFAPPSKSPANPPALIKNRFSSFLSPPFSFPVKTIRKVAVGRNTIIGKRIPEFFSFLFNLKLPRWFPSFCPDCDVGETLRDRINVSNESTIKRLYSDTPKNVLLKESNDRYDIQRFILGWFLRQIHIPVFSFDQFSKHSENSSE</sequence>
<evidence type="ECO:0000313" key="1">
    <source>
        <dbReference type="EMBL" id="GFY10179.1"/>
    </source>
</evidence>
<dbReference type="AlphaFoldDB" id="A0A8X6VK39"/>
<proteinExistence type="predicted"/>
<keyword evidence="2" id="KW-1185">Reference proteome</keyword>
<protein>
    <submittedName>
        <fullName evidence="1">Uncharacterized protein</fullName>
    </submittedName>
</protein>
<dbReference type="EMBL" id="BMAU01021296">
    <property type="protein sequence ID" value="GFY10179.1"/>
    <property type="molecule type" value="Genomic_DNA"/>
</dbReference>
<comment type="caution">
    <text evidence="1">The sequence shown here is derived from an EMBL/GenBank/DDBJ whole genome shotgun (WGS) entry which is preliminary data.</text>
</comment>
<organism evidence="1 2">
    <name type="scientific">Trichonephila clavipes</name>
    <name type="common">Golden silk orbweaver</name>
    <name type="synonym">Nephila clavipes</name>
    <dbReference type="NCBI Taxonomy" id="2585209"/>
    <lineage>
        <taxon>Eukaryota</taxon>
        <taxon>Metazoa</taxon>
        <taxon>Ecdysozoa</taxon>
        <taxon>Arthropoda</taxon>
        <taxon>Chelicerata</taxon>
        <taxon>Arachnida</taxon>
        <taxon>Araneae</taxon>
        <taxon>Araneomorphae</taxon>
        <taxon>Entelegynae</taxon>
        <taxon>Araneoidea</taxon>
        <taxon>Nephilidae</taxon>
        <taxon>Trichonephila</taxon>
    </lineage>
</organism>
<evidence type="ECO:0000313" key="2">
    <source>
        <dbReference type="Proteomes" id="UP000887159"/>
    </source>
</evidence>
<dbReference type="Proteomes" id="UP000887159">
    <property type="component" value="Unassembled WGS sequence"/>
</dbReference>